<evidence type="ECO:0008006" key="3">
    <source>
        <dbReference type="Google" id="ProtNLM"/>
    </source>
</evidence>
<name>A0AAW9A423_9BACL</name>
<dbReference type="RefSeq" id="WP_283732012.1">
    <property type="nucleotide sequence ID" value="NZ_CP125968.1"/>
</dbReference>
<keyword evidence="2" id="KW-1185">Reference proteome</keyword>
<dbReference type="AlphaFoldDB" id="A0AAW9A423"/>
<dbReference type="Proteomes" id="UP001271648">
    <property type="component" value="Unassembled WGS sequence"/>
</dbReference>
<reference evidence="1 2" key="1">
    <citation type="submission" date="2023-06" db="EMBL/GenBank/DDBJ databases">
        <title>Sporosarcina sp. nov., isolated from Korean traditional fermented seafood 'Jeotgal'.</title>
        <authorList>
            <person name="Yang A.I."/>
            <person name="Shin N.-R."/>
        </authorList>
    </citation>
    <scope>NUCLEOTIDE SEQUENCE [LARGE SCALE GENOMIC DNA]</scope>
    <source>
        <strain evidence="1 2">KCTC43456</strain>
    </source>
</reference>
<evidence type="ECO:0000313" key="1">
    <source>
        <dbReference type="EMBL" id="MDW0115349.1"/>
    </source>
</evidence>
<gene>
    <name evidence="1" type="ORF">QTL97_00145</name>
</gene>
<sequence length="153" mass="17207">MNKYFFIFVVLLVLIIAGCSIEGMSGVSGDKPPEVYIVIDNDKYETKLGTYCWTGGCADTVGPVELLKEKEPIKVTPGEKITFSMDYKPKPNEFYLVQINGSNESGVLIEENGFSAPIQKGVYYYSYGVWWMDEKNENVSFGDAFYAFVLEVK</sequence>
<protein>
    <recommendedName>
        <fullName evidence="3">Lipoprotein</fullName>
    </recommendedName>
</protein>
<dbReference type="PROSITE" id="PS51257">
    <property type="entry name" value="PROKAR_LIPOPROTEIN"/>
    <property type="match status" value="1"/>
</dbReference>
<accession>A0AAW9A423</accession>
<comment type="caution">
    <text evidence="1">The sequence shown here is derived from an EMBL/GenBank/DDBJ whole genome shotgun (WGS) entry which is preliminary data.</text>
</comment>
<proteinExistence type="predicted"/>
<dbReference type="EMBL" id="JAUBDJ010000001">
    <property type="protein sequence ID" value="MDW0115349.1"/>
    <property type="molecule type" value="Genomic_DNA"/>
</dbReference>
<evidence type="ECO:0000313" key="2">
    <source>
        <dbReference type="Proteomes" id="UP001271648"/>
    </source>
</evidence>
<organism evidence="1 2">
    <name type="scientific">Sporosarcina thermotolerans</name>
    <dbReference type="NCBI Taxonomy" id="633404"/>
    <lineage>
        <taxon>Bacteria</taxon>
        <taxon>Bacillati</taxon>
        <taxon>Bacillota</taxon>
        <taxon>Bacilli</taxon>
        <taxon>Bacillales</taxon>
        <taxon>Caryophanaceae</taxon>
        <taxon>Sporosarcina</taxon>
    </lineage>
</organism>